<dbReference type="Pfam" id="PF00029">
    <property type="entry name" value="Connexin"/>
    <property type="match status" value="1"/>
</dbReference>
<evidence type="ECO:0000313" key="18">
    <source>
        <dbReference type="Proteomes" id="UP000551443"/>
    </source>
</evidence>
<comment type="caution">
    <text evidence="17">The sequence shown here is derived from an EMBL/GenBank/DDBJ whole genome shotgun (WGS) entry which is preliminary data.</text>
</comment>
<dbReference type="InterPro" id="IPR013092">
    <property type="entry name" value="Connexin_N"/>
</dbReference>
<evidence type="ECO:0000256" key="10">
    <source>
        <dbReference type="ARBA" id="ARBA00022989"/>
    </source>
</evidence>
<feature type="transmembrane region" description="Helical" evidence="14">
    <location>
        <begin position="21"/>
        <end position="38"/>
    </location>
</feature>
<feature type="non-terminal residue" evidence="17">
    <location>
        <position position="1"/>
    </location>
</feature>
<feature type="transmembrane region" description="Helical" evidence="14">
    <location>
        <begin position="152"/>
        <end position="175"/>
    </location>
</feature>
<evidence type="ECO:0000313" key="17">
    <source>
        <dbReference type="EMBL" id="NXU90404.1"/>
    </source>
</evidence>
<keyword evidence="7 12" id="KW-0812">Transmembrane</keyword>
<dbReference type="InterPro" id="IPR034634">
    <property type="entry name" value="Connexin_C"/>
</dbReference>
<evidence type="ECO:0000256" key="11">
    <source>
        <dbReference type="ARBA" id="ARBA00023136"/>
    </source>
</evidence>
<evidence type="ECO:0000259" key="15">
    <source>
        <dbReference type="SMART" id="SM00037"/>
    </source>
</evidence>
<dbReference type="InterPro" id="IPR000500">
    <property type="entry name" value="Connexin"/>
</dbReference>
<dbReference type="SMART" id="SM00037">
    <property type="entry name" value="CNX"/>
    <property type="match status" value="1"/>
</dbReference>
<comment type="function">
    <text evidence="1 12">One gap junction consists of a cluster of closely packed pairs of transmembrane channels, the connexons, through which materials of low MW diffuse from one cell to a neighboring cell.</text>
</comment>
<proteinExistence type="inferred from homology"/>
<keyword evidence="8 12" id="KW-0303">Gap junction</keyword>
<evidence type="ECO:0000256" key="7">
    <source>
        <dbReference type="ARBA" id="ARBA00022692"/>
    </source>
</evidence>
<dbReference type="PRINTS" id="PR00206">
    <property type="entry name" value="CONNEXIN"/>
</dbReference>
<evidence type="ECO:0000256" key="1">
    <source>
        <dbReference type="ARBA" id="ARBA00003922"/>
    </source>
</evidence>
<evidence type="ECO:0000256" key="6">
    <source>
        <dbReference type="ARBA" id="ARBA00022475"/>
    </source>
</evidence>
<feature type="compositionally biased region" description="Polar residues" evidence="13">
    <location>
        <begin position="333"/>
        <end position="343"/>
    </location>
</feature>
<comment type="similarity">
    <text evidence="4">Belongs to the connexin family. Alpha-type (group II) subfamily.</text>
</comment>
<keyword evidence="18" id="KW-1185">Reference proteome</keyword>
<keyword evidence="9" id="KW-0965">Cell junction</keyword>
<evidence type="ECO:0000256" key="14">
    <source>
        <dbReference type="SAM" id="Phobius"/>
    </source>
</evidence>
<sequence>DWKTLQGLLSGVNKYSTAFGRIWLSVVFVFRVLVYVVAAERSVWGDEQSDFVCNTKQPGCTNVCYDKAFPISHIRYWVLQFLFVSTPTLIYLGHVVYLSRREEKLKQQESELRAIHSKDPKIEQALAAVEKKMSKIYMTEDGRLKIRGALMWTYIISVICKSIFEAGFLVGQWYLYGFSMVPRYVCKRDPCPHQVDCFISRPTEKSIFIIFMLVMGLISLILNLLELFHLCCKNLLSNIKKVSGPVVPSRDVFVDDMASDPYAPKHYPFLPMAESHVPSYQTYNKLSSEQNWANFHNEENLALGSGGRPLSDPYAPRAAEASAPAEEKPGSRPGSSASKKQYV</sequence>
<keyword evidence="6" id="KW-1003">Cell membrane</keyword>
<feature type="domain" description="Connexin N-terminal" evidence="15">
    <location>
        <begin position="42"/>
        <end position="75"/>
    </location>
</feature>
<protein>
    <recommendedName>
        <fullName evidence="12">Gap junction protein</fullName>
    </recommendedName>
</protein>
<feature type="domain" description="Connexin cysteine-rich" evidence="16">
    <location>
        <begin position="164"/>
        <end position="230"/>
    </location>
</feature>
<dbReference type="SUPFAM" id="SSF118220">
    <property type="entry name" value="Connexin43"/>
    <property type="match status" value="1"/>
</dbReference>
<dbReference type="PROSITE" id="PS00407">
    <property type="entry name" value="CONNEXINS_1"/>
    <property type="match status" value="1"/>
</dbReference>
<dbReference type="InterPro" id="IPR017990">
    <property type="entry name" value="Connexin_CS"/>
</dbReference>
<dbReference type="InterPro" id="IPR038359">
    <property type="entry name" value="Connexin_N_sf"/>
</dbReference>
<organism evidence="17 18">
    <name type="scientific">Xiphorhynchus elegans</name>
    <name type="common">elegant woodcreeper</name>
    <dbReference type="NCBI Taxonomy" id="269412"/>
    <lineage>
        <taxon>Eukaryota</taxon>
        <taxon>Metazoa</taxon>
        <taxon>Chordata</taxon>
        <taxon>Craniata</taxon>
        <taxon>Vertebrata</taxon>
        <taxon>Euteleostomi</taxon>
        <taxon>Archelosauria</taxon>
        <taxon>Archosauria</taxon>
        <taxon>Dinosauria</taxon>
        <taxon>Saurischia</taxon>
        <taxon>Theropoda</taxon>
        <taxon>Coelurosauria</taxon>
        <taxon>Aves</taxon>
        <taxon>Neognathae</taxon>
        <taxon>Neoaves</taxon>
        <taxon>Telluraves</taxon>
        <taxon>Australaves</taxon>
        <taxon>Passeriformes</taxon>
        <taxon>Dendrocolaptidae</taxon>
        <taxon>Xiphorhynchus</taxon>
    </lineage>
</organism>
<dbReference type="SMART" id="SM01089">
    <property type="entry name" value="Connexin_CCC"/>
    <property type="match status" value="1"/>
</dbReference>
<dbReference type="AlphaFoldDB" id="A0A7L3PGJ1"/>
<comment type="subunit">
    <text evidence="5 12">A connexon is composed of a hexamer of connexins.</text>
</comment>
<dbReference type="GO" id="GO:0005243">
    <property type="term" value="F:gap junction channel activity"/>
    <property type="evidence" value="ECO:0007669"/>
    <property type="project" value="TreeGrafter"/>
</dbReference>
<feature type="transmembrane region" description="Helical" evidence="14">
    <location>
        <begin position="77"/>
        <end position="98"/>
    </location>
</feature>
<dbReference type="GO" id="GO:0005922">
    <property type="term" value="C:connexin complex"/>
    <property type="evidence" value="ECO:0007669"/>
    <property type="project" value="InterPro"/>
</dbReference>
<comment type="subcellular location">
    <subcellularLocation>
        <location evidence="2">Cell junction</location>
        <location evidence="2">Gap junction</location>
    </subcellularLocation>
    <subcellularLocation>
        <location evidence="3 12">Cell membrane</location>
        <topology evidence="3 12">Multi-pass membrane protein</topology>
    </subcellularLocation>
</comment>
<feature type="transmembrane region" description="Helical" evidence="14">
    <location>
        <begin position="207"/>
        <end position="231"/>
    </location>
</feature>
<dbReference type="EMBL" id="VZUH01005745">
    <property type="protein sequence ID" value="NXU90404.1"/>
    <property type="molecule type" value="Genomic_DNA"/>
</dbReference>
<dbReference type="PANTHER" id="PTHR11984">
    <property type="entry name" value="CONNEXIN"/>
    <property type="match status" value="1"/>
</dbReference>
<dbReference type="PANTHER" id="PTHR11984:SF54">
    <property type="entry name" value="GAP JUNCTION ALPHA-4 PROTEIN"/>
    <property type="match status" value="1"/>
</dbReference>
<dbReference type="GO" id="GO:0007267">
    <property type="term" value="P:cell-cell signaling"/>
    <property type="evidence" value="ECO:0007669"/>
    <property type="project" value="TreeGrafter"/>
</dbReference>
<reference evidence="17 18" key="1">
    <citation type="submission" date="2019-09" db="EMBL/GenBank/DDBJ databases">
        <title>Bird 10,000 Genomes (B10K) Project - Family phase.</title>
        <authorList>
            <person name="Zhang G."/>
        </authorList>
    </citation>
    <scope>NUCLEOTIDE SEQUENCE [LARGE SCALE GENOMIC DNA]</scope>
    <source>
        <strain evidence="17">OUT-0059</strain>
        <tissue evidence="17">Muscle</tissue>
    </source>
</reference>
<gene>
    <name evidence="17" type="primary">Gja4</name>
    <name evidence="17" type="ORF">XIPELE_R00308</name>
</gene>
<evidence type="ECO:0000256" key="12">
    <source>
        <dbReference type="RuleBase" id="RU000630"/>
    </source>
</evidence>
<dbReference type="Proteomes" id="UP000551443">
    <property type="component" value="Unassembled WGS sequence"/>
</dbReference>
<evidence type="ECO:0000256" key="2">
    <source>
        <dbReference type="ARBA" id="ARBA00004610"/>
    </source>
</evidence>
<evidence type="ECO:0000256" key="3">
    <source>
        <dbReference type="ARBA" id="ARBA00004651"/>
    </source>
</evidence>
<feature type="compositionally biased region" description="Low complexity" evidence="13">
    <location>
        <begin position="313"/>
        <end position="324"/>
    </location>
</feature>
<evidence type="ECO:0000259" key="16">
    <source>
        <dbReference type="SMART" id="SM01089"/>
    </source>
</evidence>
<name>A0A7L3PGJ1_9DEND</name>
<keyword evidence="11 14" id="KW-0472">Membrane</keyword>
<evidence type="ECO:0000256" key="4">
    <source>
        <dbReference type="ARBA" id="ARBA00006589"/>
    </source>
</evidence>
<dbReference type="FunFam" id="1.20.1440.80:FF:000001">
    <property type="entry name" value="Gap junction alpha-1"/>
    <property type="match status" value="1"/>
</dbReference>
<evidence type="ECO:0000256" key="8">
    <source>
        <dbReference type="ARBA" id="ARBA00022868"/>
    </source>
</evidence>
<dbReference type="InterPro" id="IPR019570">
    <property type="entry name" value="Connexin_CCC"/>
</dbReference>
<keyword evidence="10 14" id="KW-1133">Transmembrane helix</keyword>
<evidence type="ECO:0000256" key="13">
    <source>
        <dbReference type="SAM" id="MobiDB-lite"/>
    </source>
</evidence>
<feature type="region of interest" description="Disordered" evidence="13">
    <location>
        <begin position="303"/>
        <end position="343"/>
    </location>
</feature>
<accession>A0A7L3PGJ1</accession>
<dbReference type="Gene3D" id="1.20.1440.80">
    <property type="entry name" value="Gap junction channel protein cysteine-rich domain"/>
    <property type="match status" value="1"/>
</dbReference>
<evidence type="ECO:0000256" key="9">
    <source>
        <dbReference type="ARBA" id="ARBA00022949"/>
    </source>
</evidence>
<feature type="non-terminal residue" evidence="17">
    <location>
        <position position="343"/>
    </location>
</feature>
<evidence type="ECO:0000256" key="5">
    <source>
        <dbReference type="ARBA" id="ARBA00011455"/>
    </source>
</evidence>
<dbReference type="PROSITE" id="PS00408">
    <property type="entry name" value="CONNEXINS_2"/>
    <property type="match status" value="1"/>
</dbReference>